<dbReference type="InterPro" id="IPR022385">
    <property type="entry name" value="Rhs_assc_core"/>
</dbReference>
<feature type="region of interest" description="Disordered" evidence="1">
    <location>
        <begin position="488"/>
        <end position="507"/>
    </location>
</feature>
<evidence type="ECO:0000313" key="2">
    <source>
        <dbReference type="EMBL" id="QCK15293.1"/>
    </source>
</evidence>
<gene>
    <name evidence="2" type="ORF">DCC35_11310</name>
</gene>
<feature type="region of interest" description="Disordered" evidence="1">
    <location>
        <begin position="314"/>
        <end position="374"/>
    </location>
</feature>
<keyword evidence="3" id="KW-1185">Reference proteome</keyword>
<accession>A0A4D7JK05</accession>
<name>A0A4D7JK05_9BACT</name>
<dbReference type="EMBL" id="CP028923">
    <property type="protein sequence ID" value="QCK15293.1"/>
    <property type="molecule type" value="Genomic_DNA"/>
</dbReference>
<dbReference type="Gene3D" id="2.180.10.10">
    <property type="entry name" value="RHS repeat-associated core"/>
    <property type="match status" value="1"/>
</dbReference>
<dbReference type="NCBIfam" id="TIGR03696">
    <property type="entry name" value="Rhs_assc_core"/>
    <property type="match status" value="1"/>
</dbReference>
<dbReference type="Proteomes" id="UP000298616">
    <property type="component" value="Chromosome"/>
</dbReference>
<evidence type="ECO:0008006" key="4">
    <source>
        <dbReference type="Google" id="ProtNLM"/>
    </source>
</evidence>
<dbReference type="InterPro" id="IPR050708">
    <property type="entry name" value="T6SS_VgrG/RHS"/>
</dbReference>
<proteinExistence type="predicted"/>
<protein>
    <recommendedName>
        <fullName evidence="4">RHS repeat-associated core domain-containing protein</fullName>
    </recommendedName>
</protein>
<feature type="compositionally biased region" description="Low complexity" evidence="1">
    <location>
        <begin position="340"/>
        <end position="370"/>
    </location>
</feature>
<evidence type="ECO:0000313" key="3">
    <source>
        <dbReference type="Proteomes" id="UP000298616"/>
    </source>
</evidence>
<dbReference type="PRINTS" id="PR00394">
    <property type="entry name" value="RHSPROTEIN"/>
</dbReference>
<dbReference type="PANTHER" id="PTHR32305">
    <property type="match status" value="1"/>
</dbReference>
<dbReference type="KEGG" id="fpf:DCC35_11310"/>
<sequence length="523" mass="56258">MRKYIEKNGGIIEDRIYLDGIEIYRRWRGTSTTPEEEIDTHHLFTDDQRILLVDDVRTSGTDSLPEGALYRYQYSNHIGSVGLELDQDRNIITYDEYHPFGTTAFRAENNAIEAKAKRYRYTGMEQDEESGLNYHTARYYLPWLGRWGSADPIGIEGGRNLYAYTNNNPIKLVDASGKQAYQRHFNRNIVDLIVASGNQAVIDRLLLPTDNGGYRFNTNRRSGFNAGHTVSGDRTSQLQELAIEIARTNQGDGTMERLNRGMAKSAVEVDIGNGIKIPVERFTARELELEGVLPRGSSELPAATGWTRAEFDSQVEAVRSGRPVPDTDARSRWSPDADVPTPTNPGSGSASGGTPSSSGGSSGTPDADSPNLRRTADTVEDVADSASPLLRRLGHILPGALSGLSYLMIGADVAQAETNEERGRVVARAGGGEAGGEVGFWAGCGAGALLLAETGPGAGVGCIVGGIIGGFGGGWAGEEIAEEAYDAGVNSSGSSSGSRYQTYPDGSVVDRETGRSWVMHARP</sequence>
<dbReference type="OrthoDB" id="1256414at2"/>
<dbReference type="AlphaFoldDB" id="A0A4D7JK05"/>
<evidence type="ECO:0000256" key="1">
    <source>
        <dbReference type="SAM" id="MobiDB-lite"/>
    </source>
</evidence>
<feature type="compositionally biased region" description="Basic and acidic residues" evidence="1">
    <location>
        <begin position="325"/>
        <end position="335"/>
    </location>
</feature>
<dbReference type="PANTHER" id="PTHR32305:SF15">
    <property type="entry name" value="PROTEIN RHSA-RELATED"/>
    <property type="match status" value="1"/>
</dbReference>
<organism evidence="2 3">
    <name type="scientific">Mangrovivirga cuniculi</name>
    <dbReference type="NCBI Taxonomy" id="2715131"/>
    <lineage>
        <taxon>Bacteria</taxon>
        <taxon>Pseudomonadati</taxon>
        <taxon>Bacteroidota</taxon>
        <taxon>Cytophagia</taxon>
        <taxon>Cytophagales</taxon>
        <taxon>Mangrovivirgaceae</taxon>
        <taxon>Mangrovivirga</taxon>
    </lineage>
</organism>
<reference evidence="2 3" key="1">
    <citation type="submission" date="2018-04" db="EMBL/GenBank/DDBJ databases">
        <title>Complete genome uncultured novel isolate.</title>
        <authorList>
            <person name="Merlino G."/>
        </authorList>
    </citation>
    <scope>NUCLEOTIDE SEQUENCE [LARGE SCALE GENOMIC DNA]</scope>
    <source>
        <strain evidence="3">R1DC9</strain>
    </source>
</reference>